<gene>
    <name evidence="1" type="ORF">K7K07_20860</name>
</gene>
<protein>
    <recommendedName>
        <fullName evidence="3">Ubiquitin-activating enzyme E1 FCCH domain-containing protein</fullName>
    </recommendedName>
</protein>
<proteinExistence type="predicted"/>
<dbReference type="Proteomes" id="UP001209279">
    <property type="component" value="Chromosome"/>
</dbReference>
<dbReference type="AlphaFoldDB" id="A0AAJ5SSG9"/>
<sequence>MARFSLIQTNFTAGELSPRMYGRVDIARYQNGAMIIENCWPVVHGGAMRRYGTLHCGQAKYADREAVLVPYVFNTQQAYMCEFGDLYVRIWFPDGSYSGVELVSPYSLAMLRQFEYVQGADTMFLFHNGVEINRLRRITNTEWSLAPAPFVTKPFAERGINFATSMTLSSPAVGTGRTLTSAASAFLASDVGREVWSGSGVAKITAVTSATVATVDVLNAFPSATVATWSLQGSPQAANTLGAATPVGAIVTMTLATDGWRPGDVGKFVKINGGLLEITTYTSPTVVSGIIRSAPTSATASPANAWSLEASVWNAIDGYPATGTLFEQRLHVAGSPSFPQTVWSSKTGESLNFQLGTKDDDATSFTVSSDQINPILHMAQVKTLVALTYGGEFTITGGIEKPITPTNIQVKNQSVYGTSSVRPIRIGNELYFIQRAGRKLRAMGYKYDSDAYGSPDMSVLAEHITQSGVISMAYQQEPESFLFAVRADGVLPTLTVDRDQDVVGWARQITDGAFESVASIPVEGGDQVWAVVRRTINGQTVRHIERFVDGCQVDDGIAATSVGGQSTWTGLGHLEGKTVDIVADGVVMQQQVVIGGQVTLPRDANNVQIGLHFSSRVKTLTPEVQGGTGTAQGNSMRIGEITLRFLNTTGCKVRGPQGLDQTISFRNLGENVLDQPPPNFSGVKRLEHLGWERGEAQLEIIQDQPLPFHLLCVIKKMTIND</sequence>
<evidence type="ECO:0000313" key="2">
    <source>
        <dbReference type="Proteomes" id="UP001209279"/>
    </source>
</evidence>
<reference evidence="1" key="1">
    <citation type="submission" date="2021-08" db="EMBL/GenBank/DDBJ databases">
        <authorList>
            <person name="Yaryura P.M."/>
            <person name="Bianco M.I."/>
            <person name="Morais C."/>
            <person name="Setubal J.C."/>
        </authorList>
    </citation>
    <scope>NUCLEOTIDE SEQUENCE</scope>
    <source>
        <strain evidence="1">AP1</strain>
    </source>
</reference>
<accession>A0AAJ5SSG9</accession>
<evidence type="ECO:0008006" key="3">
    <source>
        <dbReference type="Google" id="ProtNLM"/>
    </source>
</evidence>
<evidence type="ECO:0000313" key="1">
    <source>
        <dbReference type="EMBL" id="UXZ44499.1"/>
    </source>
</evidence>
<name>A0AAJ5SSG9_9PSED</name>
<dbReference type="RefSeq" id="WP_263158755.1">
    <property type="nucleotide sequence ID" value="NZ_CP083803.1"/>
</dbReference>
<dbReference type="EMBL" id="CP083803">
    <property type="protein sequence ID" value="UXZ44499.1"/>
    <property type="molecule type" value="Genomic_DNA"/>
</dbReference>
<organism evidence="1 2">
    <name type="scientific">Pseudomonas soli</name>
    <dbReference type="NCBI Taxonomy" id="1306993"/>
    <lineage>
        <taxon>Bacteria</taxon>
        <taxon>Pseudomonadati</taxon>
        <taxon>Pseudomonadota</taxon>
        <taxon>Gammaproteobacteria</taxon>
        <taxon>Pseudomonadales</taxon>
        <taxon>Pseudomonadaceae</taxon>
        <taxon>Pseudomonas</taxon>
    </lineage>
</organism>